<evidence type="ECO:0000256" key="1">
    <source>
        <dbReference type="SAM" id="MobiDB-lite"/>
    </source>
</evidence>
<protein>
    <submittedName>
        <fullName evidence="2">Uncharacterized protein</fullName>
    </submittedName>
</protein>
<proteinExistence type="predicted"/>
<dbReference type="OrthoDB" id="2537141at2759"/>
<evidence type="ECO:0000313" key="2">
    <source>
        <dbReference type="EMBL" id="KAH8106193.1"/>
    </source>
</evidence>
<dbReference type="Proteomes" id="UP000813824">
    <property type="component" value="Unassembled WGS sequence"/>
</dbReference>
<name>A0A8K0XTU9_9AGAR</name>
<keyword evidence="3" id="KW-1185">Reference proteome</keyword>
<sequence>MSSRPARWVKESIGSTPNVEEKIACDGSDHKEIETLRLRSSTHPNDDQDEGHSTVISLRPSQSASQVHEPPQVANHTFVSKYFGPTEATGCTHDVREEPVAIPDNTRSIYGFSASHADSLSRSSKLDSEHLLEQKRCLTIAHAQTALESSRREWSSGIPVPWGFSPPLSSRLPERSQGTNSDALSNWDSDSELPETWGIGDTAPVHRSVSPMSSVGQTSASVFSMAYTTLHQLFHDFDDDVGTETSNLCIPPQYGTQRYTVDTYMENDGASDRAYAYEDSFPEYPLGVPRHWDEDAPTPTDEYMPRESDEIYMGDNRDTDGMCTLEGRMCTSSQWIGSDSGSEGVGMEQTSFQQGRELLLGITDGALAERSEISRVPKFPTVSKAEESVGRQLKGHWLPQRF</sequence>
<evidence type="ECO:0000313" key="3">
    <source>
        <dbReference type="Proteomes" id="UP000813824"/>
    </source>
</evidence>
<gene>
    <name evidence="2" type="ORF">BXZ70DRAFT_422515</name>
</gene>
<dbReference type="AlphaFoldDB" id="A0A8K0XTU9"/>
<comment type="caution">
    <text evidence="2">The sequence shown here is derived from an EMBL/GenBank/DDBJ whole genome shotgun (WGS) entry which is preliminary data.</text>
</comment>
<reference evidence="2" key="1">
    <citation type="journal article" date="2021" name="New Phytol.">
        <title>Evolutionary innovations through gain and loss of genes in the ectomycorrhizal Boletales.</title>
        <authorList>
            <person name="Wu G."/>
            <person name="Miyauchi S."/>
            <person name="Morin E."/>
            <person name="Kuo A."/>
            <person name="Drula E."/>
            <person name="Varga T."/>
            <person name="Kohler A."/>
            <person name="Feng B."/>
            <person name="Cao Y."/>
            <person name="Lipzen A."/>
            <person name="Daum C."/>
            <person name="Hundley H."/>
            <person name="Pangilinan J."/>
            <person name="Johnson J."/>
            <person name="Barry K."/>
            <person name="LaButti K."/>
            <person name="Ng V."/>
            <person name="Ahrendt S."/>
            <person name="Min B."/>
            <person name="Choi I.G."/>
            <person name="Park H."/>
            <person name="Plett J.M."/>
            <person name="Magnuson J."/>
            <person name="Spatafora J.W."/>
            <person name="Nagy L.G."/>
            <person name="Henrissat B."/>
            <person name="Grigoriev I.V."/>
            <person name="Yang Z.L."/>
            <person name="Xu J."/>
            <person name="Martin F.M."/>
        </authorList>
    </citation>
    <scope>NUCLEOTIDE SEQUENCE</scope>
    <source>
        <strain evidence="2">KKN 215</strain>
    </source>
</reference>
<feature type="region of interest" description="Disordered" evidence="1">
    <location>
        <begin position="165"/>
        <end position="213"/>
    </location>
</feature>
<feature type="compositionally biased region" description="Polar residues" evidence="1">
    <location>
        <begin position="177"/>
        <end position="188"/>
    </location>
</feature>
<organism evidence="2 3">
    <name type="scientific">Cristinia sonorae</name>
    <dbReference type="NCBI Taxonomy" id="1940300"/>
    <lineage>
        <taxon>Eukaryota</taxon>
        <taxon>Fungi</taxon>
        <taxon>Dikarya</taxon>
        <taxon>Basidiomycota</taxon>
        <taxon>Agaricomycotina</taxon>
        <taxon>Agaricomycetes</taxon>
        <taxon>Agaricomycetidae</taxon>
        <taxon>Agaricales</taxon>
        <taxon>Pleurotineae</taxon>
        <taxon>Stephanosporaceae</taxon>
        <taxon>Cristinia</taxon>
    </lineage>
</organism>
<dbReference type="EMBL" id="JAEVFJ010000003">
    <property type="protein sequence ID" value="KAH8106193.1"/>
    <property type="molecule type" value="Genomic_DNA"/>
</dbReference>
<accession>A0A8K0XTU9</accession>